<accession>A0A812JCS6</accession>
<reference evidence="2" key="1">
    <citation type="submission" date="2021-02" db="EMBL/GenBank/DDBJ databases">
        <authorList>
            <person name="Dougan E. K."/>
            <person name="Rhodes N."/>
            <person name="Thang M."/>
            <person name="Chan C."/>
        </authorList>
    </citation>
    <scope>NUCLEOTIDE SEQUENCE</scope>
</reference>
<feature type="region of interest" description="Disordered" evidence="1">
    <location>
        <begin position="109"/>
        <end position="143"/>
    </location>
</feature>
<evidence type="ECO:0000313" key="3">
    <source>
        <dbReference type="Proteomes" id="UP000604046"/>
    </source>
</evidence>
<organism evidence="2 3">
    <name type="scientific">Symbiodinium natans</name>
    <dbReference type="NCBI Taxonomy" id="878477"/>
    <lineage>
        <taxon>Eukaryota</taxon>
        <taxon>Sar</taxon>
        <taxon>Alveolata</taxon>
        <taxon>Dinophyceae</taxon>
        <taxon>Suessiales</taxon>
        <taxon>Symbiodiniaceae</taxon>
        <taxon>Symbiodinium</taxon>
    </lineage>
</organism>
<gene>
    <name evidence="2" type="ORF">SNAT2548_LOCUS6221</name>
</gene>
<feature type="compositionally biased region" description="Basic and acidic residues" evidence="1">
    <location>
        <begin position="120"/>
        <end position="137"/>
    </location>
</feature>
<dbReference type="Proteomes" id="UP000604046">
    <property type="component" value="Unassembled WGS sequence"/>
</dbReference>
<proteinExistence type="predicted"/>
<comment type="caution">
    <text evidence="2">The sequence shown here is derived from an EMBL/GenBank/DDBJ whole genome shotgun (WGS) entry which is preliminary data.</text>
</comment>
<name>A0A812JCS6_9DINO</name>
<dbReference type="EMBL" id="CAJNDS010000408">
    <property type="protein sequence ID" value="CAE7203364.1"/>
    <property type="molecule type" value="Genomic_DNA"/>
</dbReference>
<dbReference type="AlphaFoldDB" id="A0A812JCS6"/>
<sequence>MVQASVKRACVQEPRPEVWPPLTVSHWAMQALWQLVWPAESHLPRLLAAQELGPMEKPAVPSSIPPEKLLCSGPPAPCEPANHSPLQAFLCHACGMHCGSSLQAFVSSQSLPQQRLPHTSSRDGLSRLDQSRRRDVKNTSSPSQALLCGHWCGQECVQHLHQASLMVTRPNFGRPPARAGPGDPDLALDSCRANDDLDRCSVVPWSRPTELPSLPSDVDMEDCNGCNRETTKPRFWDRWDADGLGMQREQMQKARVLQDYVACATPPESSLPSLPNLLDDTHTCPSPSSASHHSILHKPGTRSPCPARFVTFTVDERASPPAHPFRPLASSKSKGAQKKRSTDSGVLWHLIPGS</sequence>
<evidence type="ECO:0000313" key="2">
    <source>
        <dbReference type="EMBL" id="CAE7203364.1"/>
    </source>
</evidence>
<protein>
    <submittedName>
        <fullName evidence="2">Uncharacterized protein</fullName>
    </submittedName>
</protein>
<feature type="region of interest" description="Disordered" evidence="1">
    <location>
        <begin position="318"/>
        <end position="354"/>
    </location>
</feature>
<feature type="compositionally biased region" description="Polar residues" evidence="1">
    <location>
        <begin position="109"/>
        <end position="119"/>
    </location>
</feature>
<dbReference type="OrthoDB" id="411957at2759"/>
<keyword evidence="3" id="KW-1185">Reference proteome</keyword>
<evidence type="ECO:0000256" key="1">
    <source>
        <dbReference type="SAM" id="MobiDB-lite"/>
    </source>
</evidence>